<evidence type="ECO:0000256" key="3">
    <source>
        <dbReference type="ARBA" id="ARBA00022801"/>
    </source>
</evidence>
<name>A0A1C4WM06_9ACTN</name>
<evidence type="ECO:0000256" key="1">
    <source>
        <dbReference type="ARBA" id="ARBA00010088"/>
    </source>
</evidence>
<dbReference type="GO" id="GO:0004301">
    <property type="term" value="F:epoxide hydrolase activity"/>
    <property type="evidence" value="ECO:0007669"/>
    <property type="project" value="TreeGrafter"/>
</dbReference>
<evidence type="ECO:0000313" key="7">
    <source>
        <dbReference type="Proteomes" id="UP000198243"/>
    </source>
</evidence>
<dbReference type="GO" id="GO:0097176">
    <property type="term" value="P:epoxide metabolic process"/>
    <property type="evidence" value="ECO:0007669"/>
    <property type="project" value="TreeGrafter"/>
</dbReference>
<proteinExistence type="inferred from homology"/>
<dbReference type="Pfam" id="PF06441">
    <property type="entry name" value="EHN"/>
    <property type="match status" value="1"/>
</dbReference>
<dbReference type="EMBL" id="LT607412">
    <property type="protein sequence ID" value="SCE96921.1"/>
    <property type="molecule type" value="Genomic_DNA"/>
</dbReference>
<evidence type="ECO:0000259" key="5">
    <source>
        <dbReference type="Pfam" id="PF06441"/>
    </source>
</evidence>
<dbReference type="InterPro" id="IPR029058">
    <property type="entry name" value="AB_hydrolase_fold"/>
</dbReference>
<comment type="similarity">
    <text evidence="1">Belongs to the peptidase S33 family.</text>
</comment>
<dbReference type="PANTHER" id="PTHR21661">
    <property type="entry name" value="EPOXIDE HYDROLASE 1-RELATED"/>
    <property type="match status" value="1"/>
</dbReference>
<gene>
    <name evidence="6" type="ORF">GA0070607_3810</name>
</gene>
<dbReference type="Proteomes" id="UP000198243">
    <property type="component" value="Chromosome I"/>
</dbReference>
<evidence type="ECO:0000256" key="4">
    <source>
        <dbReference type="PIRSR" id="PIRSR001112-1"/>
    </source>
</evidence>
<reference evidence="7" key="1">
    <citation type="submission" date="2016-06" db="EMBL/GenBank/DDBJ databases">
        <authorList>
            <person name="Varghese N."/>
            <person name="Submissions Spin"/>
        </authorList>
    </citation>
    <scope>NUCLEOTIDE SEQUENCE [LARGE SCALE GENOMIC DNA]</scope>
    <source>
        <strain evidence="7">DSM 44875</strain>
    </source>
</reference>
<dbReference type="InterPro" id="IPR000639">
    <property type="entry name" value="Epox_hydrolase-like"/>
</dbReference>
<dbReference type="PRINTS" id="PR00412">
    <property type="entry name" value="EPOXHYDRLASE"/>
</dbReference>
<dbReference type="InterPro" id="IPR010497">
    <property type="entry name" value="Epoxide_hydro_N"/>
</dbReference>
<dbReference type="Gene3D" id="3.40.50.1820">
    <property type="entry name" value="alpha/beta hydrolase"/>
    <property type="match status" value="1"/>
</dbReference>
<evidence type="ECO:0000256" key="2">
    <source>
        <dbReference type="ARBA" id="ARBA00022797"/>
    </source>
</evidence>
<dbReference type="SUPFAM" id="SSF53474">
    <property type="entry name" value="alpha/beta-Hydrolases"/>
    <property type="match status" value="1"/>
</dbReference>
<keyword evidence="7" id="KW-1185">Reference proteome</keyword>
<sequence>MHDMITAADDAIHSFRIAISQRDLDDLHERLDRTRWPDELPGVGWAYGVPRDYLKELARYWRHDYDWRSAEAELNQWPQYTTSIDGATIHFAHLRSPEPDATPLLMTHGWPGSIVEFAKVIGPLTDPQAHGGDPADAVHLVLPSIPGFGLSGPTTQTGWEFKRVAAAFAVLMERIGYERYGVQGGDWGATISRELGRTRPDRVIGVHLNLLPNSFQAQEPVPHELAALSPKERERTLASWERIKAWSRERQGYADLQSTRPQTLAYSLTDSPVGQLAWIVEKFKEWTDSKDRPEDAVDRDQMLTNVMLYWLTGTAGSSARIYYERAHADYWGNPPEPSTAPTALAVFPQDNFIPLRHIADRTNDIVQWTEHDRGGHFAAMEQPGLLVNDIQRFFRTLRETETAPV</sequence>
<accession>A0A1C4WM06</accession>
<dbReference type="AlphaFoldDB" id="A0A1C4WM06"/>
<dbReference type="PIRSF" id="PIRSF001112">
    <property type="entry name" value="Epoxide_hydrolase"/>
    <property type="match status" value="1"/>
</dbReference>
<feature type="domain" description="Epoxide hydrolase N-terminal" evidence="5">
    <location>
        <begin position="12"/>
        <end position="117"/>
    </location>
</feature>
<dbReference type="InterPro" id="IPR016292">
    <property type="entry name" value="Epoxide_hydrolase"/>
</dbReference>
<feature type="active site" description="Nucleophile" evidence="4">
    <location>
        <position position="186"/>
    </location>
</feature>
<feature type="active site" description="Proton donor" evidence="4">
    <location>
        <position position="322"/>
    </location>
</feature>
<keyword evidence="3" id="KW-0378">Hydrolase</keyword>
<keyword evidence="2" id="KW-0058">Aromatic hydrocarbons catabolism</keyword>
<feature type="active site" description="Proton acceptor" evidence="4">
    <location>
        <position position="376"/>
    </location>
</feature>
<evidence type="ECO:0000313" key="6">
    <source>
        <dbReference type="EMBL" id="SCE96921.1"/>
    </source>
</evidence>
<protein>
    <submittedName>
        <fullName evidence="6">Pimeloyl-ACP methyl ester carboxylesterase</fullName>
    </submittedName>
</protein>
<dbReference type="PANTHER" id="PTHR21661:SF35">
    <property type="entry name" value="EPOXIDE HYDROLASE"/>
    <property type="match status" value="1"/>
</dbReference>
<organism evidence="6 7">
    <name type="scientific">Micromonospora coriariae</name>
    <dbReference type="NCBI Taxonomy" id="285665"/>
    <lineage>
        <taxon>Bacteria</taxon>
        <taxon>Bacillati</taxon>
        <taxon>Actinomycetota</taxon>
        <taxon>Actinomycetes</taxon>
        <taxon>Micromonosporales</taxon>
        <taxon>Micromonosporaceae</taxon>
        <taxon>Micromonospora</taxon>
    </lineage>
</organism>